<dbReference type="RefSeq" id="WP_105193411.1">
    <property type="nucleotide sequence ID" value="NZ_PTQZ01000328.1"/>
</dbReference>
<accession>A0A2P6AQC7</accession>
<comment type="caution">
    <text evidence="2">The sequence shown here is derived from an EMBL/GenBank/DDBJ whole genome shotgun (WGS) entry which is preliminary data.</text>
</comment>
<keyword evidence="3" id="KW-1185">Reference proteome</keyword>
<name>A0A2P6AQC7_9GAMM</name>
<evidence type="ECO:0000313" key="3">
    <source>
        <dbReference type="Proteomes" id="UP000243900"/>
    </source>
</evidence>
<gene>
    <name evidence="2" type="ORF">C5O18_09635</name>
</gene>
<evidence type="ECO:0000256" key="1">
    <source>
        <dbReference type="SAM" id="Coils"/>
    </source>
</evidence>
<evidence type="ECO:0000313" key="2">
    <source>
        <dbReference type="EMBL" id="PQA29530.1"/>
    </source>
</evidence>
<dbReference type="EMBL" id="PTQZ01000328">
    <property type="protein sequence ID" value="PQA29530.1"/>
    <property type="molecule type" value="Genomic_DNA"/>
</dbReference>
<dbReference type="AlphaFoldDB" id="A0A2P6AQC7"/>
<feature type="coiled-coil region" evidence="1">
    <location>
        <begin position="9"/>
        <end position="65"/>
    </location>
</feature>
<sequence>MTDKKEAYQQKITAQLNEWKAQADLLKAKAENAGADVQLELNKQVENLKGLQAEAQVKFEELRAAGEEKLGDLKGTVEALVGEITTTLKSIGSRFK</sequence>
<dbReference type="Proteomes" id="UP000243900">
    <property type="component" value="Unassembled WGS sequence"/>
</dbReference>
<reference evidence="3" key="1">
    <citation type="submission" date="2018-02" db="EMBL/GenBank/DDBJ databases">
        <title>Genome sequencing of Solimonas sp. HR-BB.</title>
        <authorList>
            <person name="Lee Y."/>
            <person name="Jeon C.O."/>
        </authorList>
    </citation>
    <scope>NUCLEOTIDE SEQUENCE [LARGE SCALE GENOMIC DNA]</scope>
    <source>
        <strain evidence="3">HR-E</strain>
    </source>
</reference>
<organism evidence="2 3">
    <name type="scientific">Amnimonas aquatica</name>
    <dbReference type="NCBI Taxonomy" id="2094561"/>
    <lineage>
        <taxon>Bacteria</taxon>
        <taxon>Pseudomonadati</taxon>
        <taxon>Pseudomonadota</taxon>
        <taxon>Gammaproteobacteria</taxon>
        <taxon>Moraxellales</taxon>
        <taxon>Moraxellaceae</taxon>
        <taxon>Amnimonas</taxon>
    </lineage>
</organism>
<proteinExistence type="predicted"/>
<keyword evidence="1" id="KW-0175">Coiled coil</keyword>
<protein>
    <submittedName>
        <fullName evidence="2">Coiled coil domain-containing protein</fullName>
    </submittedName>
</protein>
<dbReference type="OrthoDB" id="9813316at2"/>